<dbReference type="STRING" id="100225.SAMN05421595_1316"/>
<dbReference type="Gene3D" id="3.40.1000.10">
    <property type="entry name" value="Mog1/PsbP, alpha/beta/alpha sandwich"/>
    <property type="match status" value="1"/>
</dbReference>
<reference evidence="1 2" key="1">
    <citation type="submission" date="2012-08" db="EMBL/GenBank/DDBJ databases">
        <title>Whole genome shotgun sequence of Austwickia chelonae NBRC 105200.</title>
        <authorList>
            <person name="Yoshida I."/>
            <person name="Hosoyama A."/>
            <person name="Tsuchikane K."/>
            <person name="Katsumata H."/>
            <person name="Ando Y."/>
            <person name="Ohji S."/>
            <person name="Hamada M."/>
            <person name="Tamura T."/>
            <person name="Yamazoe A."/>
            <person name="Yamazaki S."/>
            <person name="Fujita N."/>
        </authorList>
    </citation>
    <scope>NUCLEOTIDE SEQUENCE [LARGE SCALE GENOMIC DNA]</scope>
    <source>
        <strain evidence="1 2">NBRC 105200</strain>
    </source>
</reference>
<organism evidence="1 2">
    <name type="scientific">Austwickia chelonae NBRC 105200</name>
    <dbReference type="NCBI Taxonomy" id="1184607"/>
    <lineage>
        <taxon>Bacteria</taxon>
        <taxon>Bacillati</taxon>
        <taxon>Actinomycetota</taxon>
        <taxon>Actinomycetes</taxon>
        <taxon>Micrococcales</taxon>
        <taxon>Dermatophilaceae</taxon>
        <taxon>Austwickia</taxon>
    </lineage>
</organism>
<proteinExistence type="predicted"/>
<gene>
    <name evidence="1" type="ORF">AUCHE_05_03920</name>
</gene>
<protein>
    <recommendedName>
        <fullName evidence="3">DUF1795 domain-containing protein</fullName>
    </recommendedName>
</protein>
<keyword evidence="2" id="KW-1185">Reference proteome</keyword>
<dbReference type="eggNOG" id="ENOG5033H5V">
    <property type="taxonomic scope" value="Bacteria"/>
</dbReference>
<comment type="caution">
    <text evidence="1">The sequence shown here is derived from an EMBL/GenBank/DDBJ whole genome shotgun (WGS) entry which is preliminary data.</text>
</comment>
<name>K6VQ50_9MICO</name>
<evidence type="ECO:0000313" key="2">
    <source>
        <dbReference type="Proteomes" id="UP000008495"/>
    </source>
</evidence>
<dbReference type="Proteomes" id="UP000008495">
    <property type="component" value="Unassembled WGS sequence"/>
</dbReference>
<evidence type="ECO:0000313" key="1">
    <source>
        <dbReference type="EMBL" id="GAB77480.1"/>
    </source>
</evidence>
<dbReference type="EMBL" id="BAGZ01000005">
    <property type="protein sequence ID" value="GAB77480.1"/>
    <property type="molecule type" value="Genomic_DNA"/>
</dbReference>
<dbReference type="AlphaFoldDB" id="K6VQ50"/>
<accession>K6VQ50</accession>
<dbReference type="RefSeq" id="WP_006502232.1">
    <property type="nucleotide sequence ID" value="NZ_BAGZ01000005.1"/>
</dbReference>
<sequence>MRSTPAHTHTDTTGDLTLAVPADWETLDDDTLSVGITLAVVAPCSPELEFRPNAVLTRSDIGHLSLTQWQENNEQILAERLTAYTPLDRFEEFTNGVVTDRRLADYVSPEGINVTMAQWSRARAGRGVTLTVTMATSDVPANTDLLDQIGDSFHWVDQA</sequence>
<evidence type="ECO:0008006" key="3">
    <source>
        <dbReference type="Google" id="ProtNLM"/>
    </source>
</evidence>